<dbReference type="EMBL" id="FNFK01000008">
    <property type="protein sequence ID" value="SDJ96087.1"/>
    <property type="molecule type" value="Genomic_DNA"/>
</dbReference>
<dbReference type="InterPro" id="IPR037171">
    <property type="entry name" value="NagB/RpiA_transferase-like"/>
</dbReference>
<dbReference type="GO" id="GO:0046872">
    <property type="term" value="F:metal ion binding"/>
    <property type="evidence" value="ECO:0007669"/>
    <property type="project" value="UniProtKB-KW"/>
</dbReference>
<dbReference type="GO" id="GO:0009396">
    <property type="term" value="P:folic acid-containing compound biosynthetic process"/>
    <property type="evidence" value="ECO:0007669"/>
    <property type="project" value="TreeGrafter"/>
</dbReference>
<protein>
    <recommendedName>
        <fullName evidence="5">5-formyltetrahydrofolate cyclo-ligase</fullName>
        <ecNumber evidence="5">6.3.3.2</ecNumber>
    </recommendedName>
</protein>
<dbReference type="SUPFAM" id="SSF100950">
    <property type="entry name" value="NagB/RpiA/CoA transferase-like"/>
    <property type="match status" value="1"/>
</dbReference>
<keyword evidence="5" id="KW-0460">Magnesium</keyword>
<dbReference type="GO" id="GO:0035999">
    <property type="term" value="P:tetrahydrofolate interconversion"/>
    <property type="evidence" value="ECO:0007669"/>
    <property type="project" value="TreeGrafter"/>
</dbReference>
<keyword evidence="5" id="KW-0479">Metal-binding</keyword>
<dbReference type="PANTHER" id="PTHR23407">
    <property type="entry name" value="ATPASE INHIBITOR/5-FORMYLTETRAHYDROFOLATE CYCLO-LIGASE"/>
    <property type="match status" value="1"/>
</dbReference>
<evidence type="ECO:0000256" key="1">
    <source>
        <dbReference type="ARBA" id="ARBA00010638"/>
    </source>
</evidence>
<dbReference type="OrthoDB" id="9801938at2"/>
<evidence type="ECO:0000256" key="4">
    <source>
        <dbReference type="PIRSR" id="PIRSR006806-1"/>
    </source>
</evidence>
<dbReference type="Proteomes" id="UP000199433">
    <property type="component" value="Unassembled WGS sequence"/>
</dbReference>
<dbReference type="InterPro" id="IPR024185">
    <property type="entry name" value="FTHF_cligase-like_sf"/>
</dbReference>
<evidence type="ECO:0000256" key="3">
    <source>
        <dbReference type="ARBA" id="ARBA00022840"/>
    </source>
</evidence>
<gene>
    <name evidence="6" type="ORF">SAMN04488098_100830</name>
</gene>
<feature type="binding site" evidence="4">
    <location>
        <position position="54"/>
    </location>
    <ligand>
        <name>substrate</name>
    </ligand>
</feature>
<dbReference type="PIRSF" id="PIRSF006806">
    <property type="entry name" value="FTHF_cligase"/>
    <property type="match status" value="1"/>
</dbReference>
<sequence>MGKEDLRKGMLLSLEKIGWLERNRTENDLHDHLFESDLWKNADSIGVTVSSGREWDTRTIIERAWDEGKTVCVPKSIHETKDLHFYEISSFRQLEKGYFGLEEPLPEKTTRREPEDLDLMIVPGLIFTPAGYRIGYGGGYFDRLLAGFNKPTVSLLHSNQIVESFPIEAHDVPVDFLITEQGLKKTGLDQ</sequence>
<dbReference type="InterPro" id="IPR002698">
    <property type="entry name" value="FTHF_cligase"/>
</dbReference>
<accession>A0A1G8Y003</accession>
<evidence type="ECO:0000313" key="6">
    <source>
        <dbReference type="EMBL" id="SDJ96087.1"/>
    </source>
</evidence>
<dbReference type="EC" id="6.3.3.2" evidence="5"/>
<dbReference type="PANTHER" id="PTHR23407:SF1">
    <property type="entry name" value="5-FORMYLTETRAHYDROFOLATE CYCLO-LIGASE"/>
    <property type="match status" value="1"/>
</dbReference>
<dbReference type="NCBIfam" id="TIGR02727">
    <property type="entry name" value="MTHFS_bact"/>
    <property type="match status" value="1"/>
</dbReference>
<dbReference type="GO" id="GO:0030272">
    <property type="term" value="F:5-formyltetrahydrofolate cyclo-ligase activity"/>
    <property type="evidence" value="ECO:0007669"/>
    <property type="project" value="UniProtKB-EC"/>
</dbReference>
<proteinExistence type="inferred from homology"/>
<dbReference type="Pfam" id="PF01812">
    <property type="entry name" value="5-FTHF_cyc-lig"/>
    <property type="match status" value="1"/>
</dbReference>
<organism evidence="6 7">
    <name type="scientific">Alkalibacterium thalassium</name>
    <dbReference type="NCBI Taxonomy" id="426701"/>
    <lineage>
        <taxon>Bacteria</taxon>
        <taxon>Bacillati</taxon>
        <taxon>Bacillota</taxon>
        <taxon>Bacilli</taxon>
        <taxon>Lactobacillales</taxon>
        <taxon>Carnobacteriaceae</taxon>
        <taxon>Alkalibacterium</taxon>
    </lineage>
</organism>
<evidence type="ECO:0000256" key="5">
    <source>
        <dbReference type="RuleBase" id="RU361279"/>
    </source>
</evidence>
<keyword evidence="7" id="KW-1185">Reference proteome</keyword>
<keyword evidence="2 4" id="KW-0547">Nucleotide-binding</keyword>
<comment type="catalytic activity">
    <reaction evidence="5">
        <text>(6S)-5-formyl-5,6,7,8-tetrahydrofolate + ATP = (6R)-5,10-methenyltetrahydrofolate + ADP + phosphate</text>
        <dbReference type="Rhea" id="RHEA:10488"/>
        <dbReference type="ChEBI" id="CHEBI:30616"/>
        <dbReference type="ChEBI" id="CHEBI:43474"/>
        <dbReference type="ChEBI" id="CHEBI:57455"/>
        <dbReference type="ChEBI" id="CHEBI:57457"/>
        <dbReference type="ChEBI" id="CHEBI:456216"/>
        <dbReference type="EC" id="6.3.3.2"/>
    </reaction>
</comment>
<dbReference type="RefSeq" id="WP_091265470.1">
    <property type="nucleotide sequence ID" value="NZ_FNFK01000008.1"/>
</dbReference>
<reference evidence="7" key="1">
    <citation type="submission" date="2016-10" db="EMBL/GenBank/DDBJ databases">
        <authorList>
            <person name="Varghese N."/>
            <person name="Submissions S."/>
        </authorList>
    </citation>
    <scope>NUCLEOTIDE SEQUENCE [LARGE SCALE GENOMIC DNA]</scope>
    <source>
        <strain evidence="7">DSM 19181</strain>
    </source>
</reference>
<comment type="similarity">
    <text evidence="1 5">Belongs to the 5-formyltetrahydrofolate cyclo-ligase family.</text>
</comment>
<dbReference type="Gene3D" id="3.40.50.10420">
    <property type="entry name" value="NagB/RpiA/CoA transferase-like"/>
    <property type="match status" value="1"/>
</dbReference>
<feature type="binding site" evidence="4">
    <location>
        <begin position="3"/>
        <end position="7"/>
    </location>
    <ligand>
        <name>ATP</name>
        <dbReference type="ChEBI" id="CHEBI:30616"/>
    </ligand>
</feature>
<name>A0A1G8Y003_9LACT</name>
<dbReference type="GO" id="GO:0005524">
    <property type="term" value="F:ATP binding"/>
    <property type="evidence" value="ECO:0007669"/>
    <property type="project" value="UniProtKB-KW"/>
</dbReference>
<evidence type="ECO:0000313" key="7">
    <source>
        <dbReference type="Proteomes" id="UP000199433"/>
    </source>
</evidence>
<keyword evidence="6" id="KW-0436">Ligase</keyword>
<dbReference type="STRING" id="426701.SAMN04488098_100830"/>
<comment type="cofactor">
    <cofactor evidence="5">
        <name>Mg(2+)</name>
        <dbReference type="ChEBI" id="CHEBI:18420"/>
    </cofactor>
</comment>
<keyword evidence="3 4" id="KW-0067">ATP-binding</keyword>
<dbReference type="AlphaFoldDB" id="A0A1G8Y003"/>
<feature type="binding site" evidence="4">
    <location>
        <position position="49"/>
    </location>
    <ligand>
        <name>substrate</name>
    </ligand>
</feature>
<evidence type="ECO:0000256" key="2">
    <source>
        <dbReference type="ARBA" id="ARBA00022741"/>
    </source>
</evidence>